<sequence length="129" mass="14391">MNFGQSSLLHFDSVTLQQVVLRLVGHVPVSPHLPYYALSLPFIVLAHRKLGSCCILQALLFMRKALLKWKFFETQALMFLRFSQSSPFSQMDGFPLSYSYIARTQAVLVSLCKGGVAYQCQGGKVLTSA</sequence>
<keyword evidence="2" id="KW-1185">Reference proteome</keyword>
<accession>A0AAN7R3S1</accession>
<dbReference type="Proteomes" id="UP001346149">
    <property type="component" value="Unassembled WGS sequence"/>
</dbReference>
<evidence type="ECO:0000313" key="1">
    <source>
        <dbReference type="EMBL" id="KAK4787115.1"/>
    </source>
</evidence>
<reference evidence="1 2" key="1">
    <citation type="journal article" date="2023" name="Hortic Res">
        <title>Pangenome of water caltrop reveals structural variations and asymmetric subgenome divergence after allopolyploidization.</title>
        <authorList>
            <person name="Zhang X."/>
            <person name="Chen Y."/>
            <person name="Wang L."/>
            <person name="Yuan Y."/>
            <person name="Fang M."/>
            <person name="Shi L."/>
            <person name="Lu R."/>
            <person name="Comes H.P."/>
            <person name="Ma Y."/>
            <person name="Chen Y."/>
            <person name="Huang G."/>
            <person name="Zhou Y."/>
            <person name="Zheng Z."/>
            <person name="Qiu Y."/>
        </authorList>
    </citation>
    <scope>NUCLEOTIDE SEQUENCE [LARGE SCALE GENOMIC DNA]</scope>
    <source>
        <strain evidence="1">F231</strain>
    </source>
</reference>
<dbReference type="EMBL" id="JAXQNO010000012">
    <property type="protein sequence ID" value="KAK4787115.1"/>
    <property type="molecule type" value="Genomic_DNA"/>
</dbReference>
<dbReference type="AlphaFoldDB" id="A0AAN7R3S1"/>
<comment type="caution">
    <text evidence="1">The sequence shown here is derived from an EMBL/GenBank/DDBJ whole genome shotgun (WGS) entry which is preliminary data.</text>
</comment>
<protein>
    <submittedName>
        <fullName evidence="1">Uncharacterized protein</fullName>
    </submittedName>
</protein>
<organism evidence="1 2">
    <name type="scientific">Trapa natans</name>
    <name type="common">Water chestnut</name>
    <dbReference type="NCBI Taxonomy" id="22666"/>
    <lineage>
        <taxon>Eukaryota</taxon>
        <taxon>Viridiplantae</taxon>
        <taxon>Streptophyta</taxon>
        <taxon>Embryophyta</taxon>
        <taxon>Tracheophyta</taxon>
        <taxon>Spermatophyta</taxon>
        <taxon>Magnoliopsida</taxon>
        <taxon>eudicotyledons</taxon>
        <taxon>Gunneridae</taxon>
        <taxon>Pentapetalae</taxon>
        <taxon>rosids</taxon>
        <taxon>malvids</taxon>
        <taxon>Myrtales</taxon>
        <taxon>Lythraceae</taxon>
        <taxon>Trapa</taxon>
    </lineage>
</organism>
<proteinExistence type="predicted"/>
<evidence type="ECO:0000313" key="2">
    <source>
        <dbReference type="Proteomes" id="UP001346149"/>
    </source>
</evidence>
<gene>
    <name evidence="1" type="ORF">SAY86_010948</name>
</gene>
<name>A0AAN7R3S1_TRANT</name>